<evidence type="ECO:0000256" key="4">
    <source>
        <dbReference type="SAM" id="SignalP"/>
    </source>
</evidence>
<dbReference type="PANTHER" id="PTHR34596">
    <property type="entry name" value="CHITOPORIN"/>
    <property type="match status" value="1"/>
</dbReference>
<proteinExistence type="inferred from homology"/>
<evidence type="ECO:0000313" key="5">
    <source>
        <dbReference type="EMBL" id="WXL24542.1"/>
    </source>
</evidence>
<dbReference type="EMBL" id="CP148074">
    <property type="protein sequence ID" value="WXL24542.1"/>
    <property type="molecule type" value="Genomic_DNA"/>
</dbReference>
<evidence type="ECO:0000256" key="1">
    <source>
        <dbReference type="ARBA" id="ARBA00009075"/>
    </source>
</evidence>
<evidence type="ECO:0000313" key="6">
    <source>
        <dbReference type="Proteomes" id="UP001476583"/>
    </source>
</evidence>
<dbReference type="Proteomes" id="UP001476583">
    <property type="component" value="Chromosome"/>
</dbReference>
<dbReference type="InterPro" id="IPR023614">
    <property type="entry name" value="Porin_dom_sf"/>
</dbReference>
<feature type="signal peptide" evidence="4">
    <location>
        <begin position="1"/>
        <end position="29"/>
    </location>
</feature>
<keyword evidence="2" id="KW-0813">Transport</keyword>
<feature type="chain" id="PRO_5046017431" evidence="4">
    <location>
        <begin position="30"/>
        <end position="420"/>
    </location>
</feature>
<keyword evidence="3 4" id="KW-0732">Signal</keyword>
<organism evidence="5 6">
    <name type="scientific">Ectopseudomonas mendocina</name>
    <name type="common">Pseudomonas mendocina</name>
    <dbReference type="NCBI Taxonomy" id="300"/>
    <lineage>
        <taxon>Bacteria</taxon>
        <taxon>Pseudomonadati</taxon>
        <taxon>Pseudomonadota</taxon>
        <taxon>Gammaproteobacteria</taxon>
        <taxon>Pseudomonadales</taxon>
        <taxon>Pseudomonadaceae</taxon>
        <taxon>Ectopseudomonas</taxon>
    </lineage>
</organism>
<dbReference type="Pfam" id="PF03573">
    <property type="entry name" value="OprD"/>
    <property type="match status" value="1"/>
</dbReference>
<protein>
    <submittedName>
        <fullName evidence="5">OprD family porin</fullName>
    </submittedName>
</protein>
<accession>A0ABZ2RC64</accession>
<gene>
    <name evidence="5" type="ORF">WG219_14590</name>
</gene>
<dbReference type="InterPro" id="IPR005318">
    <property type="entry name" value="OM_porin_bac"/>
</dbReference>
<dbReference type="Gene3D" id="2.40.160.10">
    <property type="entry name" value="Porin"/>
    <property type="match status" value="1"/>
</dbReference>
<sequence>MRIASLTARTPASLLTLGLAATASPAALADFIEDSSASLTTSNIYLNRDFRENKGQNKREEWGQGFILDIKSGYTDGTVGVGVDALGLMGIKLDSGRGTSGTDLLPTQDDGGAPDTFGHLGLTGKIKVSQTEFRYGSHILELPVAKSSQSRLLPQVFEGGLLTSKEIDGLQLLGGRLTKVVDRASTNSEKLVLNSKNKRFRSDARADHMDLIGAEYAFTDKWTGRYHAAELDDVYRQHYFGLLGSHPIGPGTLSADIRLALSKDTGAATGGKVDNRAFGAMFTYSYDAHKFGLGYQDMGGDTGFAYLDGSDPYLINFVQINDFANADERSWQARYDFDLASIGIPGLTFMTRYISGDDAQIAGSNKRGSEWERDSEIKYVVQSGPLKDVYVRLRNATFRSDFARDADENRIIVGYTLPIW</sequence>
<keyword evidence="6" id="KW-1185">Reference proteome</keyword>
<dbReference type="PANTHER" id="PTHR34596:SF2">
    <property type="entry name" value="CHITOPORIN"/>
    <property type="match status" value="1"/>
</dbReference>
<evidence type="ECO:0000256" key="3">
    <source>
        <dbReference type="ARBA" id="ARBA00022729"/>
    </source>
</evidence>
<comment type="similarity">
    <text evidence="1">Belongs to the outer membrane porin (Opr) (TC 1.B.25) family.</text>
</comment>
<name>A0ABZ2RC64_ECTME</name>
<evidence type="ECO:0000256" key="2">
    <source>
        <dbReference type="ARBA" id="ARBA00022448"/>
    </source>
</evidence>
<reference evidence="5 6" key="1">
    <citation type="submission" date="2024-03" db="EMBL/GenBank/DDBJ databases">
        <title>Complete genome of BD2.</title>
        <authorList>
            <person name="Cao G."/>
        </authorList>
    </citation>
    <scope>NUCLEOTIDE SEQUENCE [LARGE SCALE GENOMIC DNA]</scope>
    <source>
        <strain evidence="5 6">BD2</strain>
    </source>
</reference>